<accession>A0ABD2X902</accession>
<dbReference type="GO" id="GO:0005737">
    <property type="term" value="C:cytoplasm"/>
    <property type="evidence" value="ECO:0007669"/>
    <property type="project" value="UniProtKB-SubCell"/>
</dbReference>
<dbReference type="Pfam" id="PF12885">
    <property type="entry name" value="TORC_M"/>
    <property type="match status" value="1"/>
</dbReference>
<dbReference type="Pfam" id="PF12886">
    <property type="entry name" value="TORC_C"/>
    <property type="match status" value="1"/>
</dbReference>
<feature type="compositionally biased region" description="Low complexity" evidence="10">
    <location>
        <begin position="34"/>
        <end position="58"/>
    </location>
</feature>
<evidence type="ECO:0000256" key="6">
    <source>
        <dbReference type="ARBA" id="ARBA00023015"/>
    </source>
</evidence>
<keyword evidence="15" id="KW-1185">Reference proteome</keyword>
<dbReference type="Proteomes" id="UP001627154">
    <property type="component" value="Unassembled WGS sequence"/>
</dbReference>
<comment type="caution">
    <text evidence="14">The sequence shown here is derived from an EMBL/GenBank/DDBJ whole genome shotgun (WGS) entry which is preliminary data.</text>
</comment>
<dbReference type="InterPro" id="IPR024784">
    <property type="entry name" value="TORC_M"/>
</dbReference>
<reference evidence="14 15" key="1">
    <citation type="journal article" date="2024" name="bioRxiv">
        <title>A reference genome for Trichogramma kaykai: A tiny desert-dwelling parasitoid wasp with competing sex-ratio distorters.</title>
        <authorList>
            <person name="Culotta J."/>
            <person name="Lindsey A.R."/>
        </authorList>
    </citation>
    <scope>NUCLEOTIDE SEQUENCE [LARGE SCALE GENOMIC DNA]</scope>
    <source>
        <strain evidence="14 15">KSX58</strain>
    </source>
</reference>
<evidence type="ECO:0000256" key="2">
    <source>
        <dbReference type="ARBA" id="ARBA00004496"/>
    </source>
</evidence>
<dbReference type="AlphaFoldDB" id="A0ABD2X902"/>
<protein>
    <recommendedName>
        <fullName evidence="16">Transducer of regulated CREB activity N-terminal domain-containing protein</fullName>
    </recommendedName>
</protein>
<keyword evidence="5" id="KW-0597">Phosphoprotein</keyword>
<evidence type="ECO:0000256" key="4">
    <source>
        <dbReference type="ARBA" id="ARBA00022490"/>
    </source>
</evidence>
<dbReference type="InterPro" id="IPR024785">
    <property type="entry name" value="TORC_C"/>
</dbReference>
<keyword evidence="8" id="KW-0804">Transcription</keyword>
<feature type="compositionally biased region" description="Polar residues" evidence="10">
    <location>
        <begin position="420"/>
        <end position="432"/>
    </location>
</feature>
<feature type="compositionally biased region" description="Low complexity" evidence="10">
    <location>
        <begin position="134"/>
        <end position="166"/>
    </location>
</feature>
<dbReference type="PANTHER" id="PTHR13589">
    <property type="entry name" value="CREB-REGULATED TRANSCRIPTION COACTIVATOR"/>
    <property type="match status" value="1"/>
</dbReference>
<evidence type="ECO:0000259" key="12">
    <source>
        <dbReference type="Pfam" id="PF12885"/>
    </source>
</evidence>
<proteinExistence type="inferred from homology"/>
<feature type="compositionally biased region" description="Low complexity" evidence="10">
    <location>
        <begin position="276"/>
        <end position="290"/>
    </location>
</feature>
<dbReference type="GO" id="GO:0005634">
    <property type="term" value="C:nucleus"/>
    <property type="evidence" value="ECO:0007669"/>
    <property type="project" value="UniProtKB-SubCell"/>
</dbReference>
<dbReference type="PANTHER" id="PTHR13589:SF15">
    <property type="entry name" value="CREB-REGULATED TRANSCRIPTION COACTIVATOR, ISOFORM B"/>
    <property type="match status" value="1"/>
</dbReference>
<feature type="compositionally biased region" description="Basic and acidic residues" evidence="10">
    <location>
        <begin position="248"/>
        <end position="262"/>
    </location>
</feature>
<feature type="domain" description="Transducer of regulated CREB activity C-terminal" evidence="13">
    <location>
        <begin position="630"/>
        <end position="704"/>
    </location>
</feature>
<evidence type="ECO:0000256" key="10">
    <source>
        <dbReference type="SAM" id="MobiDB-lite"/>
    </source>
</evidence>
<keyword evidence="6" id="KW-0805">Transcription regulation</keyword>
<feature type="domain" description="Transducer of regulated CREB activity middle" evidence="12">
    <location>
        <begin position="207"/>
        <end position="329"/>
    </location>
</feature>
<evidence type="ECO:0000256" key="5">
    <source>
        <dbReference type="ARBA" id="ARBA00022553"/>
    </source>
</evidence>
<comment type="subcellular location">
    <subcellularLocation>
        <location evidence="2">Cytoplasm</location>
    </subcellularLocation>
    <subcellularLocation>
        <location evidence="1">Nucleus</location>
    </subcellularLocation>
</comment>
<organism evidence="14 15">
    <name type="scientific">Trichogramma kaykai</name>
    <dbReference type="NCBI Taxonomy" id="54128"/>
    <lineage>
        <taxon>Eukaryota</taxon>
        <taxon>Metazoa</taxon>
        <taxon>Ecdysozoa</taxon>
        <taxon>Arthropoda</taxon>
        <taxon>Hexapoda</taxon>
        <taxon>Insecta</taxon>
        <taxon>Pterygota</taxon>
        <taxon>Neoptera</taxon>
        <taxon>Endopterygota</taxon>
        <taxon>Hymenoptera</taxon>
        <taxon>Apocrita</taxon>
        <taxon>Proctotrupomorpha</taxon>
        <taxon>Chalcidoidea</taxon>
        <taxon>Trichogrammatidae</taxon>
        <taxon>Trichogramma</taxon>
    </lineage>
</organism>
<evidence type="ECO:0000256" key="7">
    <source>
        <dbReference type="ARBA" id="ARBA00023159"/>
    </source>
</evidence>
<comment type="similarity">
    <text evidence="3">Belongs to the TORC family.</text>
</comment>
<feature type="region of interest" description="Disordered" evidence="10">
    <location>
        <begin position="134"/>
        <end position="202"/>
    </location>
</feature>
<evidence type="ECO:0000313" key="15">
    <source>
        <dbReference type="Proteomes" id="UP001627154"/>
    </source>
</evidence>
<evidence type="ECO:0000259" key="11">
    <source>
        <dbReference type="Pfam" id="PF12884"/>
    </source>
</evidence>
<evidence type="ECO:0000256" key="8">
    <source>
        <dbReference type="ARBA" id="ARBA00023163"/>
    </source>
</evidence>
<dbReference type="EMBL" id="JBJJXI010000043">
    <property type="protein sequence ID" value="KAL3401754.1"/>
    <property type="molecule type" value="Genomic_DNA"/>
</dbReference>
<feature type="compositionally biased region" description="Polar residues" evidence="10">
    <location>
        <begin position="236"/>
        <end position="247"/>
    </location>
</feature>
<evidence type="ECO:0000259" key="13">
    <source>
        <dbReference type="Pfam" id="PF12886"/>
    </source>
</evidence>
<feature type="compositionally biased region" description="Polar residues" evidence="10">
    <location>
        <begin position="367"/>
        <end position="410"/>
    </location>
</feature>
<feature type="compositionally biased region" description="Low complexity" evidence="10">
    <location>
        <begin position="433"/>
        <end position="443"/>
    </location>
</feature>
<feature type="domain" description="Transducer of regulated CREB activity N-terminal" evidence="11">
    <location>
        <begin position="3"/>
        <end position="99"/>
    </location>
</feature>
<feature type="region of interest" description="Disordered" evidence="10">
    <location>
        <begin position="232"/>
        <end position="443"/>
    </location>
</feature>
<feature type="compositionally biased region" description="Low complexity" evidence="10">
    <location>
        <begin position="476"/>
        <end position="492"/>
    </location>
</feature>
<evidence type="ECO:0000256" key="1">
    <source>
        <dbReference type="ARBA" id="ARBA00004123"/>
    </source>
</evidence>
<evidence type="ECO:0000256" key="9">
    <source>
        <dbReference type="ARBA" id="ARBA00023242"/>
    </source>
</evidence>
<keyword evidence="4" id="KW-0963">Cytoplasm</keyword>
<evidence type="ECO:0000313" key="14">
    <source>
        <dbReference type="EMBL" id="KAL3401754.1"/>
    </source>
</evidence>
<evidence type="ECO:0008006" key="16">
    <source>
        <dbReference type="Google" id="ProtNLM"/>
    </source>
</evidence>
<feature type="region of interest" description="Disordered" evidence="10">
    <location>
        <begin position="33"/>
        <end position="87"/>
    </location>
</feature>
<keyword evidence="9" id="KW-0539">Nucleus</keyword>
<name>A0ABD2X902_9HYME</name>
<keyword evidence="7" id="KW-0010">Activator</keyword>
<sequence>MANPRKFSEKIALLNQKQAEETARFEAIMREVSDVTSRAASASSSVGASPTGASSSTGDVPPAGRPLSVKSAGASPPQSSGKHLHISLAQQYRAGGSLPNVNKPQESNSLGVGTSVAIHSIDLKTALSNLEEMQQNQGGYRNQQQQQQPQQIQVGQIQTQQQNQQQPERGRSMGVGPMRKPVERRHDTSPYSGVPYLSPPLPENWRRTISDSALHQSANEACLQNTTGIQHRRGSDTYQRTHGGSTSDNRESHHTFIERPRSSCDMPRVPGINVYPSSQPPGQQIPIGNNTGSLPDLSNMHFAAPLHTPLDQEDHSSGSQYSNSPQTGSPTTLSPTSLAQAKQRLSLTQEHSSSSTQNHLTVPVNRNFLTPTCKQGLTMDGNQSNTQLHTQSQAQSIPGSTSPGMQQQMAHSPGHYVYQQPCSPIQAGSPNPTQTQMLQQNMQQTTQQFNTLTYRTSQSINRPSPQSSPSLTFQGSPLSYSNNPSAPSSPTSHQGPPTLSLDPSEQNLYSQVHADFEHFSMDWVQMMQQLEDTTYSLSTPLDEMDSPSTTIAPYMNSPSHSGTYTTQSDILSVASELGSGDGGYFSASPLQQLAYNTRTPTTTQQLTPQTPNTPTITLTDCSLGSDDLVNADFTKDFVPTMASFGQDLFGPDDQLAQDLNSLHHEDLTALRSGLDPIDLEDLHRLTNPEMVMSDPTTEADFRLEQH</sequence>
<feature type="compositionally biased region" description="Polar residues" evidence="10">
    <location>
        <begin position="456"/>
        <end position="475"/>
    </location>
</feature>
<feature type="compositionally biased region" description="Polar residues" evidence="10">
    <location>
        <begin position="493"/>
        <end position="504"/>
    </location>
</feature>
<dbReference type="InterPro" id="IPR024783">
    <property type="entry name" value="TORC_N"/>
</dbReference>
<dbReference type="Pfam" id="PF12884">
    <property type="entry name" value="TORC_N"/>
    <property type="match status" value="1"/>
</dbReference>
<feature type="compositionally biased region" description="Polar residues" evidence="10">
    <location>
        <begin position="338"/>
        <end position="360"/>
    </location>
</feature>
<dbReference type="InterPro" id="IPR024786">
    <property type="entry name" value="TORC"/>
</dbReference>
<feature type="region of interest" description="Disordered" evidence="10">
    <location>
        <begin position="456"/>
        <end position="504"/>
    </location>
</feature>
<evidence type="ECO:0000256" key="3">
    <source>
        <dbReference type="ARBA" id="ARBA00007167"/>
    </source>
</evidence>
<feature type="compositionally biased region" description="Low complexity" evidence="10">
    <location>
        <begin position="324"/>
        <end position="337"/>
    </location>
</feature>
<gene>
    <name evidence="14" type="ORF">TKK_005115</name>
</gene>